<dbReference type="Proteomes" id="UP000600918">
    <property type="component" value="Unassembled WGS sequence"/>
</dbReference>
<feature type="region of interest" description="Disordered" evidence="1">
    <location>
        <begin position="66"/>
        <end position="124"/>
    </location>
</feature>
<evidence type="ECO:0000256" key="1">
    <source>
        <dbReference type="SAM" id="MobiDB-lite"/>
    </source>
</evidence>
<sequence>MRTLKRLGLALENLFSRRQNAKRRYLHAITAKWVEPAAAFFLRNTFFINPTFSKIKINKVQLDIVHGTGNTEEERAREREKETDRDRTVSRKKSSKSGGTGSHIPDVTSNPLRNVALLARADKQ</sequence>
<comment type="caution">
    <text evidence="2">The sequence shown here is derived from an EMBL/GenBank/DDBJ whole genome shotgun (WGS) entry which is preliminary data.</text>
</comment>
<accession>A0A834UHT8</accession>
<organism evidence="2 3">
    <name type="scientific">Vespula pensylvanica</name>
    <name type="common">Western yellow jacket</name>
    <name type="synonym">Wasp</name>
    <dbReference type="NCBI Taxonomy" id="30213"/>
    <lineage>
        <taxon>Eukaryota</taxon>
        <taxon>Metazoa</taxon>
        <taxon>Ecdysozoa</taxon>
        <taxon>Arthropoda</taxon>
        <taxon>Hexapoda</taxon>
        <taxon>Insecta</taxon>
        <taxon>Pterygota</taxon>
        <taxon>Neoptera</taxon>
        <taxon>Endopterygota</taxon>
        <taxon>Hymenoptera</taxon>
        <taxon>Apocrita</taxon>
        <taxon>Aculeata</taxon>
        <taxon>Vespoidea</taxon>
        <taxon>Vespidae</taxon>
        <taxon>Vespinae</taxon>
        <taxon>Vespula</taxon>
    </lineage>
</organism>
<name>A0A834UHT8_VESPE</name>
<dbReference type="AlphaFoldDB" id="A0A834UHT8"/>
<proteinExistence type="predicted"/>
<feature type="compositionally biased region" description="Basic and acidic residues" evidence="1">
    <location>
        <begin position="72"/>
        <end position="89"/>
    </location>
</feature>
<keyword evidence="3" id="KW-1185">Reference proteome</keyword>
<gene>
    <name evidence="2" type="ORF">H0235_001805</name>
</gene>
<dbReference type="EMBL" id="JACSDY010000001">
    <property type="protein sequence ID" value="KAF7439414.1"/>
    <property type="molecule type" value="Genomic_DNA"/>
</dbReference>
<evidence type="ECO:0000313" key="3">
    <source>
        <dbReference type="Proteomes" id="UP000600918"/>
    </source>
</evidence>
<evidence type="ECO:0000313" key="2">
    <source>
        <dbReference type="EMBL" id="KAF7439414.1"/>
    </source>
</evidence>
<reference evidence="2" key="1">
    <citation type="journal article" date="2020" name="G3 (Bethesda)">
        <title>High-Quality Assemblies for Three Invasive Social Wasps from the &lt;i&gt;Vespula&lt;/i&gt; Genus.</title>
        <authorList>
            <person name="Harrop T.W.R."/>
            <person name="Guhlin J."/>
            <person name="McLaughlin G.M."/>
            <person name="Permina E."/>
            <person name="Stockwell P."/>
            <person name="Gilligan J."/>
            <person name="Le Lec M.F."/>
            <person name="Gruber M.A.M."/>
            <person name="Quinn O."/>
            <person name="Lovegrove M."/>
            <person name="Duncan E.J."/>
            <person name="Remnant E.J."/>
            <person name="Van Eeckhoven J."/>
            <person name="Graham B."/>
            <person name="Knapp R.A."/>
            <person name="Langford K.W."/>
            <person name="Kronenberg Z."/>
            <person name="Press M.O."/>
            <person name="Eacker S.M."/>
            <person name="Wilson-Rankin E.E."/>
            <person name="Purcell J."/>
            <person name="Lester P.J."/>
            <person name="Dearden P.K."/>
        </authorList>
    </citation>
    <scope>NUCLEOTIDE SEQUENCE</scope>
    <source>
        <strain evidence="2">Volc-1</strain>
    </source>
</reference>
<protein>
    <submittedName>
        <fullName evidence="2">Uncharacterized protein</fullName>
    </submittedName>
</protein>